<dbReference type="GO" id="GO:0005886">
    <property type="term" value="C:plasma membrane"/>
    <property type="evidence" value="ECO:0007669"/>
    <property type="project" value="UniProtKB-SubCell"/>
</dbReference>
<evidence type="ECO:0000256" key="6">
    <source>
        <dbReference type="ARBA" id="ARBA00023136"/>
    </source>
</evidence>
<comment type="subcellular location">
    <subcellularLocation>
        <location evidence="1 7">Cell membrane</location>
        <topology evidence="1 7">Multi-pass membrane protein</topology>
    </subcellularLocation>
</comment>
<dbReference type="SUPFAM" id="SSF103481">
    <property type="entry name" value="Multidrug resistance efflux transporter EmrE"/>
    <property type="match status" value="1"/>
</dbReference>
<protein>
    <submittedName>
        <fullName evidence="9">Paired small multidrug resistance pump</fullName>
    </submittedName>
</protein>
<feature type="transmembrane region" description="Helical" evidence="8">
    <location>
        <begin position="57"/>
        <end position="78"/>
    </location>
</feature>
<comment type="similarity">
    <text evidence="7">Belongs to the drug/metabolite transporter (DMT) superfamily. Small multidrug resistance (SMR) (TC 2.A.7.1) family.</text>
</comment>
<reference evidence="9 10" key="1">
    <citation type="submission" date="2016-10" db="EMBL/GenBank/DDBJ databases">
        <authorList>
            <person name="de Groot N.N."/>
        </authorList>
    </citation>
    <scope>NUCLEOTIDE SEQUENCE [LARGE SCALE GENOMIC DNA]</scope>
    <source>
        <strain evidence="9 10">DSM 21771</strain>
    </source>
</reference>
<evidence type="ECO:0000256" key="7">
    <source>
        <dbReference type="RuleBase" id="RU003942"/>
    </source>
</evidence>
<dbReference type="EMBL" id="FNEN01000013">
    <property type="protein sequence ID" value="SDJ06063.1"/>
    <property type="molecule type" value="Genomic_DNA"/>
</dbReference>
<dbReference type="InterPro" id="IPR045324">
    <property type="entry name" value="Small_multidrug_res"/>
</dbReference>
<dbReference type="InterPro" id="IPR037185">
    <property type="entry name" value="EmrE-like"/>
</dbReference>
<evidence type="ECO:0000256" key="2">
    <source>
        <dbReference type="ARBA" id="ARBA00022448"/>
    </source>
</evidence>
<dbReference type="PANTHER" id="PTHR30561">
    <property type="entry name" value="SMR FAMILY PROTON-DEPENDENT DRUG EFFLUX TRANSPORTER SUGE"/>
    <property type="match status" value="1"/>
</dbReference>
<dbReference type="PANTHER" id="PTHR30561:SF0">
    <property type="entry name" value="GUANIDINIUM EXPORTER"/>
    <property type="match status" value="1"/>
</dbReference>
<keyword evidence="2" id="KW-0813">Transport</keyword>
<evidence type="ECO:0000313" key="10">
    <source>
        <dbReference type="Proteomes" id="UP000198853"/>
    </source>
</evidence>
<keyword evidence="10" id="KW-1185">Reference proteome</keyword>
<dbReference type="GO" id="GO:0022857">
    <property type="term" value="F:transmembrane transporter activity"/>
    <property type="evidence" value="ECO:0007669"/>
    <property type="project" value="InterPro"/>
</dbReference>
<dbReference type="RefSeq" id="WP_090399205.1">
    <property type="nucleotide sequence ID" value="NZ_FNEN01000013.1"/>
</dbReference>
<accession>A0A1G8QN36</accession>
<dbReference type="Pfam" id="PF00893">
    <property type="entry name" value="Multi_Drug_Res"/>
    <property type="match status" value="1"/>
</dbReference>
<evidence type="ECO:0000256" key="3">
    <source>
        <dbReference type="ARBA" id="ARBA00022475"/>
    </source>
</evidence>
<feature type="transmembrane region" description="Helical" evidence="8">
    <location>
        <begin position="32"/>
        <end position="50"/>
    </location>
</feature>
<gene>
    <name evidence="9" type="ORF">SAMN04488123_1138</name>
</gene>
<keyword evidence="5 8" id="KW-1133">Transmembrane helix</keyword>
<dbReference type="AlphaFoldDB" id="A0A1G8QN36"/>
<feature type="transmembrane region" description="Helical" evidence="8">
    <location>
        <begin position="84"/>
        <end position="103"/>
    </location>
</feature>
<dbReference type="Gene3D" id="1.10.3730.20">
    <property type="match status" value="1"/>
</dbReference>
<proteinExistence type="inferred from homology"/>
<sequence length="104" mass="11237">MGWLLVTLAAASEIIGIMGLKMFSQNKTLRNMIIFVGGFGIAFGLLYTSFNFLQLSIAYAVWLGTGTAGGVLVNMMFFGEYKNMSRIISLVIIIFGVVGLKAVS</sequence>
<dbReference type="Proteomes" id="UP000198853">
    <property type="component" value="Unassembled WGS sequence"/>
</dbReference>
<evidence type="ECO:0000256" key="1">
    <source>
        <dbReference type="ARBA" id="ARBA00004651"/>
    </source>
</evidence>
<keyword evidence="6 8" id="KW-0472">Membrane</keyword>
<evidence type="ECO:0000256" key="5">
    <source>
        <dbReference type="ARBA" id="ARBA00022989"/>
    </source>
</evidence>
<name>A0A1G8QN36_9BACI</name>
<evidence type="ECO:0000256" key="4">
    <source>
        <dbReference type="ARBA" id="ARBA00022692"/>
    </source>
</evidence>
<dbReference type="InterPro" id="IPR000390">
    <property type="entry name" value="Small_drug/metabolite_transptr"/>
</dbReference>
<keyword evidence="4 7" id="KW-0812">Transmembrane</keyword>
<organism evidence="9 10">
    <name type="scientific">Natribacillus halophilus</name>
    <dbReference type="NCBI Taxonomy" id="549003"/>
    <lineage>
        <taxon>Bacteria</taxon>
        <taxon>Bacillati</taxon>
        <taxon>Bacillota</taxon>
        <taxon>Bacilli</taxon>
        <taxon>Bacillales</taxon>
        <taxon>Bacillaceae</taxon>
        <taxon>Natribacillus</taxon>
    </lineage>
</organism>
<evidence type="ECO:0000256" key="8">
    <source>
        <dbReference type="SAM" id="Phobius"/>
    </source>
</evidence>
<dbReference type="OrthoDB" id="21828at2"/>
<keyword evidence="3" id="KW-1003">Cell membrane</keyword>
<evidence type="ECO:0000313" key="9">
    <source>
        <dbReference type="EMBL" id="SDJ06063.1"/>
    </source>
</evidence>